<organism evidence="12 13">
    <name type="scientific">Coniella lustricola</name>
    <dbReference type="NCBI Taxonomy" id="2025994"/>
    <lineage>
        <taxon>Eukaryota</taxon>
        <taxon>Fungi</taxon>
        <taxon>Dikarya</taxon>
        <taxon>Ascomycota</taxon>
        <taxon>Pezizomycotina</taxon>
        <taxon>Sordariomycetes</taxon>
        <taxon>Sordariomycetidae</taxon>
        <taxon>Diaporthales</taxon>
        <taxon>Schizoparmaceae</taxon>
        <taxon>Coniella</taxon>
    </lineage>
</organism>
<evidence type="ECO:0000313" key="12">
    <source>
        <dbReference type="EMBL" id="PSR80344.1"/>
    </source>
</evidence>
<dbReference type="OrthoDB" id="3687641at2759"/>
<gene>
    <name evidence="12" type="ORF">BD289DRAFT_69363</name>
</gene>
<evidence type="ECO:0008006" key="14">
    <source>
        <dbReference type="Google" id="ProtNLM"/>
    </source>
</evidence>
<dbReference type="GO" id="GO:0016020">
    <property type="term" value="C:membrane"/>
    <property type="evidence" value="ECO:0007669"/>
    <property type="project" value="UniProtKB-SubCell"/>
</dbReference>
<comment type="similarity">
    <text evidence="9">Belongs to the ustYa family.</text>
</comment>
<evidence type="ECO:0000256" key="1">
    <source>
        <dbReference type="ARBA" id="ARBA00004167"/>
    </source>
</evidence>
<evidence type="ECO:0000313" key="13">
    <source>
        <dbReference type="Proteomes" id="UP000241462"/>
    </source>
</evidence>
<keyword evidence="6" id="KW-0843">Virulence</keyword>
<evidence type="ECO:0000256" key="7">
    <source>
        <dbReference type="ARBA" id="ARBA00023136"/>
    </source>
</evidence>
<keyword evidence="7 11" id="KW-0472">Membrane</keyword>
<dbReference type="Proteomes" id="UP000241462">
    <property type="component" value="Unassembled WGS sequence"/>
</dbReference>
<evidence type="ECO:0000256" key="3">
    <source>
        <dbReference type="ARBA" id="ARBA00022692"/>
    </source>
</evidence>
<evidence type="ECO:0000256" key="6">
    <source>
        <dbReference type="ARBA" id="ARBA00023026"/>
    </source>
</evidence>
<comment type="subcellular location">
    <subcellularLocation>
        <location evidence="1">Membrane</location>
        <topology evidence="1">Single-pass membrane protein</topology>
    </subcellularLocation>
</comment>
<keyword evidence="3 11" id="KW-0812">Transmembrane</keyword>
<evidence type="ECO:0000256" key="5">
    <source>
        <dbReference type="ARBA" id="ARBA00023002"/>
    </source>
</evidence>
<proteinExistence type="inferred from homology"/>
<dbReference type="STRING" id="2025994.A0A2T2ZZZ8"/>
<keyword evidence="8" id="KW-0325">Glycoprotein</keyword>
<dbReference type="GO" id="GO:0016491">
    <property type="term" value="F:oxidoreductase activity"/>
    <property type="evidence" value="ECO:0007669"/>
    <property type="project" value="UniProtKB-KW"/>
</dbReference>
<evidence type="ECO:0000256" key="10">
    <source>
        <dbReference type="SAM" id="MobiDB-lite"/>
    </source>
</evidence>
<protein>
    <recommendedName>
        <fullName evidence="14">Oxidase ustYa</fullName>
    </recommendedName>
</protein>
<evidence type="ECO:0000256" key="8">
    <source>
        <dbReference type="ARBA" id="ARBA00023180"/>
    </source>
</evidence>
<feature type="compositionally biased region" description="Basic and acidic residues" evidence="10">
    <location>
        <begin position="1"/>
        <end position="13"/>
    </location>
</feature>
<accession>A0A2T2ZZZ8</accession>
<keyword evidence="4 11" id="KW-1133">Transmembrane helix</keyword>
<dbReference type="AlphaFoldDB" id="A0A2T2ZZZ8"/>
<evidence type="ECO:0000256" key="9">
    <source>
        <dbReference type="ARBA" id="ARBA00035112"/>
    </source>
</evidence>
<evidence type="ECO:0000256" key="2">
    <source>
        <dbReference type="ARBA" id="ARBA00004685"/>
    </source>
</evidence>
<keyword evidence="13" id="KW-1185">Reference proteome</keyword>
<sequence>MGRTRTYKDSPLEDREELLAPTSNGPSIAVGEDDEPEKSSWATGFSARKPCCGAFMAVLRDYWWLMAIGLMSLIVLLQLAIWDAIASRPTIESCKAQQVGGDYQQKEPTFPTQVVKWKADPEFTPLNASEFMDPKVQAKWETLFPAGAGFIGPDATVYNSTSVTHQLHCVYIMGKIFSAVLTNSPNLPEPNDYEAHFLHCVDYMRQAAMCAGDLAIEPRGENGQPAMVNLENAFNGLHVCKDYNQVRYYLEGQVKDGLRNILPLDD</sequence>
<reference evidence="12 13" key="1">
    <citation type="journal article" date="2018" name="Mycol. Prog.">
        <title>Coniella lustricola, a new species from submerged detritus.</title>
        <authorList>
            <person name="Raudabaugh D.B."/>
            <person name="Iturriaga T."/>
            <person name="Carver A."/>
            <person name="Mondo S."/>
            <person name="Pangilinan J."/>
            <person name="Lipzen A."/>
            <person name="He G."/>
            <person name="Amirebrahimi M."/>
            <person name="Grigoriev I.V."/>
            <person name="Miller A.N."/>
        </authorList>
    </citation>
    <scope>NUCLEOTIDE SEQUENCE [LARGE SCALE GENOMIC DNA]</scope>
    <source>
        <strain evidence="12 13">B22-T-1</strain>
    </source>
</reference>
<dbReference type="InParanoid" id="A0A2T2ZZZ8"/>
<feature type="transmembrane region" description="Helical" evidence="11">
    <location>
        <begin position="62"/>
        <end position="82"/>
    </location>
</feature>
<evidence type="ECO:0000256" key="4">
    <source>
        <dbReference type="ARBA" id="ARBA00022989"/>
    </source>
</evidence>
<comment type="pathway">
    <text evidence="2">Mycotoxin biosynthesis.</text>
</comment>
<dbReference type="GO" id="GO:0043386">
    <property type="term" value="P:mycotoxin biosynthetic process"/>
    <property type="evidence" value="ECO:0007669"/>
    <property type="project" value="InterPro"/>
</dbReference>
<dbReference type="InterPro" id="IPR021765">
    <property type="entry name" value="UstYa-like"/>
</dbReference>
<dbReference type="PANTHER" id="PTHR33365">
    <property type="entry name" value="YALI0B05434P"/>
    <property type="match status" value="1"/>
</dbReference>
<keyword evidence="5" id="KW-0560">Oxidoreductase</keyword>
<dbReference type="PANTHER" id="PTHR33365:SF11">
    <property type="entry name" value="TAT PATHWAY SIGNAL SEQUENCE"/>
    <property type="match status" value="1"/>
</dbReference>
<dbReference type="EMBL" id="KZ678533">
    <property type="protein sequence ID" value="PSR80344.1"/>
    <property type="molecule type" value="Genomic_DNA"/>
</dbReference>
<dbReference type="Pfam" id="PF11807">
    <property type="entry name" value="UstYa"/>
    <property type="match status" value="1"/>
</dbReference>
<evidence type="ECO:0000256" key="11">
    <source>
        <dbReference type="SAM" id="Phobius"/>
    </source>
</evidence>
<feature type="region of interest" description="Disordered" evidence="10">
    <location>
        <begin position="1"/>
        <end position="42"/>
    </location>
</feature>
<name>A0A2T2ZZZ8_9PEZI</name>